<feature type="compositionally biased region" description="Polar residues" evidence="1">
    <location>
        <begin position="330"/>
        <end position="350"/>
    </location>
</feature>
<sequence length="595" mass="66547">MVQKLIFGSHGNTIEQDDDDFVPSYLSNDYGDYDDVERTPSSRNTMNMTPSKKSDPKLPSENRTPTKAVLNWENLEGAPREIKALPYRTAHRPAKRELIRWNDDMFNQALLAFWWVIEAQGGQVPWDRIASLMNPSATGDGLKQSMTKLWARRTEAGLHVPPQRPGKDKSVATAQSELNQFLALAKQRDSVTSADPFMQRQDLAMPTSTFNLDEVEASSTIDGEVVDDNEQSHAQARVNNNNNSGHDQNQPRRSAEPTLIVRLNINKSKLAKLARVDRDEQRIGHVQSNKIQVWSAAGTHLQPLSALLVNPSPSNKSNSGNHDLFFPLNSDDTLPSPSSLRRQPVPTQEQFGAPMVGLKRPMSQISSFSDGPAARRPRNAPSPSISLVNNSHMQTWPRNPSPLSQYGSSANTYQQMQTFNHPAYQMAAQMHAQQMSNQPPHQMSNQTPHQMSDRTADVDMKDTPFNTVINATTAGTTTRTMDFGFPLPPSNQQYTFGNNLFTGPGSYVNGLGFHQGFGNNARLDERELRSLPTDHTSDHIDPTVTFSGEMLSGGFTNHSDPMHYVGRPDNELNLDDDPYEALRKHREHVRRTYDE</sequence>
<organism evidence="2 3">
    <name type="scientific">Aplosporella prunicola CBS 121167</name>
    <dbReference type="NCBI Taxonomy" id="1176127"/>
    <lineage>
        <taxon>Eukaryota</taxon>
        <taxon>Fungi</taxon>
        <taxon>Dikarya</taxon>
        <taxon>Ascomycota</taxon>
        <taxon>Pezizomycotina</taxon>
        <taxon>Dothideomycetes</taxon>
        <taxon>Dothideomycetes incertae sedis</taxon>
        <taxon>Botryosphaeriales</taxon>
        <taxon>Aplosporellaceae</taxon>
        <taxon>Aplosporella</taxon>
    </lineage>
</organism>
<feature type="region of interest" description="Disordered" evidence="1">
    <location>
        <begin position="30"/>
        <end position="63"/>
    </location>
</feature>
<keyword evidence="3" id="KW-1185">Reference proteome</keyword>
<feature type="compositionally biased region" description="Polar residues" evidence="1">
    <location>
        <begin position="237"/>
        <end position="248"/>
    </location>
</feature>
<accession>A0A6A6BFE2</accession>
<feature type="region of interest" description="Disordered" evidence="1">
    <location>
        <begin position="237"/>
        <end position="257"/>
    </location>
</feature>
<protein>
    <recommendedName>
        <fullName evidence="4">Myb-like domain-containing protein</fullName>
    </recommendedName>
</protein>
<feature type="compositionally biased region" description="Low complexity" evidence="1">
    <location>
        <begin position="312"/>
        <end position="321"/>
    </location>
</feature>
<gene>
    <name evidence="2" type="ORF">K452DRAFT_317697</name>
</gene>
<dbReference type="RefSeq" id="XP_033398488.1">
    <property type="nucleotide sequence ID" value="XM_033544092.1"/>
</dbReference>
<evidence type="ECO:0008006" key="4">
    <source>
        <dbReference type="Google" id="ProtNLM"/>
    </source>
</evidence>
<dbReference type="Proteomes" id="UP000799438">
    <property type="component" value="Unassembled WGS sequence"/>
</dbReference>
<name>A0A6A6BFE2_9PEZI</name>
<feature type="compositionally biased region" description="Polar residues" evidence="1">
    <location>
        <begin position="39"/>
        <end position="51"/>
    </location>
</feature>
<dbReference type="OrthoDB" id="3903267at2759"/>
<proteinExistence type="predicted"/>
<dbReference type="AlphaFoldDB" id="A0A6A6BFE2"/>
<reference evidence="2" key="1">
    <citation type="journal article" date="2020" name="Stud. Mycol.">
        <title>101 Dothideomycetes genomes: a test case for predicting lifestyles and emergence of pathogens.</title>
        <authorList>
            <person name="Haridas S."/>
            <person name="Albert R."/>
            <person name="Binder M."/>
            <person name="Bloem J."/>
            <person name="Labutti K."/>
            <person name="Salamov A."/>
            <person name="Andreopoulos B."/>
            <person name="Baker S."/>
            <person name="Barry K."/>
            <person name="Bills G."/>
            <person name="Bluhm B."/>
            <person name="Cannon C."/>
            <person name="Castanera R."/>
            <person name="Culley D."/>
            <person name="Daum C."/>
            <person name="Ezra D."/>
            <person name="Gonzalez J."/>
            <person name="Henrissat B."/>
            <person name="Kuo A."/>
            <person name="Liang C."/>
            <person name="Lipzen A."/>
            <person name="Lutzoni F."/>
            <person name="Magnuson J."/>
            <person name="Mondo S."/>
            <person name="Nolan M."/>
            <person name="Ohm R."/>
            <person name="Pangilinan J."/>
            <person name="Park H.-J."/>
            <person name="Ramirez L."/>
            <person name="Alfaro M."/>
            <person name="Sun H."/>
            <person name="Tritt A."/>
            <person name="Yoshinaga Y."/>
            <person name="Zwiers L.-H."/>
            <person name="Turgeon B."/>
            <person name="Goodwin S."/>
            <person name="Spatafora J."/>
            <person name="Crous P."/>
            <person name="Grigoriev I."/>
        </authorList>
    </citation>
    <scope>NUCLEOTIDE SEQUENCE</scope>
    <source>
        <strain evidence="2">CBS 121167</strain>
    </source>
</reference>
<dbReference type="EMBL" id="ML995483">
    <property type="protein sequence ID" value="KAF2142776.1"/>
    <property type="molecule type" value="Genomic_DNA"/>
</dbReference>
<evidence type="ECO:0000313" key="2">
    <source>
        <dbReference type="EMBL" id="KAF2142776.1"/>
    </source>
</evidence>
<dbReference type="GeneID" id="54301588"/>
<feature type="region of interest" description="Disordered" evidence="1">
    <location>
        <begin position="312"/>
        <end position="385"/>
    </location>
</feature>
<evidence type="ECO:0000256" key="1">
    <source>
        <dbReference type="SAM" id="MobiDB-lite"/>
    </source>
</evidence>
<evidence type="ECO:0000313" key="3">
    <source>
        <dbReference type="Proteomes" id="UP000799438"/>
    </source>
</evidence>